<evidence type="ECO:0000256" key="1">
    <source>
        <dbReference type="ARBA" id="ARBA00010996"/>
    </source>
</evidence>
<dbReference type="PANTHER" id="PTHR12151">
    <property type="entry name" value="ELECTRON TRANSPORT PROTIN SCO1/SENC FAMILY MEMBER"/>
    <property type="match status" value="1"/>
</dbReference>
<dbReference type="InterPro" id="IPR013766">
    <property type="entry name" value="Thioredoxin_domain"/>
</dbReference>
<dbReference type="PROSITE" id="PS51352">
    <property type="entry name" value="THIOREDOXIN_2"/>
    <property type="match status" value="1"/>
</dbReference>
<comment type="similarity">
    <text evidence="1">Belongs to the SCO1/2 family.</text>
</comment>
<dbReference type="PANTHER" id="PTHR12151:SF25">
    <property type="entry name" value="LINALOOL DEHYDRATASE_ISOMERASE DOMAIN-CONTAINING PROTEIN"/>
    <property type="match status" value="1"/>
</dbReference>
<feature type="domain" description="Thioredoxin" evidence="4">
    <location>
        <begin position="50"/>
        <end position="215"/>
    </location>
</feature>
<dbReference type="InterPro" id="IPR036249">
    <property type="entry name" value="Thioredoxin-like_sf"/>
</dbReference>
<sequence>MTVDPLTPSPAPRVWYRSLILALTVLAVLMGSLLLYTRFQNPHNFLGTAYPANTPAPALTGTGEDGQPLALSDLKGRTVAVFFGFLHCPNICPTTLASLERVRQTLPVAQREQFVSLLVSVDPNRDTPQKMREYVTYFSSNARGLVIPSQNLAAAAAAWGVGYQYAPVTASGDYDVSHTTGVYLIDPQGHRRVVWDYSQLNLTDRIGQDVRAVLK</sequence>
<keyword evidence="3" id="KW-1133">Transmembrane helix</keyword>
<evidence type="ECO:0000259" key="4">
    <source>
        <dbReference type="PROSITE" id="PS51352"/>
    </source>
</evidence>
<keyword evidence="2" id="KW-0186">Copper</keyword>
<dbReference type="Proteomes" id="UP001595979">
    <property type="component" value="Unassembled WGS sequence"/>
</dbReference>
<gene>
    <name evidence="5" type="ORF">ACFPQ6_15530</name>
</gene>
<organism evidence="5 6">
    <name type="scientific">Deinococcus petrolearius</name>
    <dbReference type="NCBI Taxonomy" id="1751295"/>
    <lineage>
        <taxon>Bacteria</taxon>
        <taxon>Thermotogati</taxon>
        <taxon>Deinococcota</taxon>
        <taxon>Deinococci</taxon>
        <taxon>Deinococcales</taxon>
        <taxon>Deinococcaceae</taxon>
        <taxon>Deinococcus</taxon>
    </lineage>
</organism>
<accession>A0ABW1DPK1</accession>
<evidence type="ECO:0000313" key="6">
    <source>
        <dbReference type="Proteomes" id="UP001595979"/>
    </source>
</evidence>
<feature type="transmembrane region" description="Helical" evidence="3">
    <location>
        <begin position="14"/>
        <end position="36"/>
    </location>
</feature>
<dbReference type="RefSeq" id="WP_380051085.1">
    <property type="nucleotide sequence ID" value="NZ_JBHSOH010000031.1"/>
</dbReference>
<evidence type="ECO:0000313" key="5">
    <source>
        <dbReference type="EMBL" id="MFC5849716.1"/>
    </source>
</evidence>
<dbReference type="Pfam" id="PF02630">
    <property type="entry name" value="SCO1-SenC"/>
    <property type="match status" value="1"/>
</dbReference>
<dbReference type="InterPro" id="IPR003782">
    <property type="entry name" value="SCO1/SenC"/>
</dbReference>
<name>A0ABW1DPK1_9DEIO</name>
<reference evidence="6" key="1">
    <citation type="journal article" date="2019" name="Int. J. Syst. Evol. Microbiol.">
        <title>The Global Catalogue of Microorganisms (GCM) 10K type strain sequencing project: providing services to taxonomists for standard genome sequencing and annotation.</title>
        <authorList>
            <consortium name="The Broad Institute Genomics Platform"/>
            <consortium name="The Broad Institute Genome Sequencing Center for Infectious Disease"/>
            <person name="Wu L."/>
            <person name="Ma J."/>
        </authorList>
    </citation>
    <scope>NUCLEOTIDE SEQUENCE [LARGE SCALE GENOMIC DNA]</scope>
    <source>
        <strain evidence="6">CGMCC 1.15053</strain>
    </source>
</reference>
<evidence type="ECO:0000256" key="2">
    <source>
        <dbReference type="ARBA" id="ARBA00023008"/>
    </source>
</evidence>
<evidence type="ECO:0000256" key="3">
    <source>
        <dbReference type="SAM" id="Phobius"/>
    </source>
</evidence>
<protein>
    <submittedName>
        <fullName evidence="5">SCO family protein</fullName>
    </submittedName>
</protein>
<dbReference type="Gene3D" id="3.40.30.10">
    <property type="entry name" value="Glutaredoxin"/>
    <property type="match status" value="1"/>
</dbReference>
<dbReference type="CDD" id="cd02968">
    <property type="entry name" value="SCO"/>
    <property type="match status" value="1"/>
</dbReference>
<keyword evidence="6" id="KW-1185">Reference proteome</keyword>
<keyword evidence="3" id="KW-0812">Transmembrane</keyword>
<keyword evidence="3" id="KW-0472">Membrane</keyword>
<comment type="caution">
    <text evidence="5">The sequence shown here is derived from an EMBL/GenBank/DDBJ whole genome shotgun (WGS) entry which is preliminary data.</text>
</comment>
<dbReference type="EMBL" id="JBHSOH010000031">
    <property type="protein sequence ID" value="MFC5849716.1"/>
    <property type="molecule type" value="Genomic_DNA"/>
</dbReference>
<dbReference type="SUPFAM" id="SSF52833">
    <property type="entry name" value="Thioredoxin-like"/>
    <property type="match status" value="1"/>
</dbReference>
<proteinExistence type="inferred from homology"/>